<organism evidence="1 2">
    <name type="scientific">Shinella yambaruensis</name>
    <dbReference type="NCBI Taxonomy" id="415996"/>
    <lineage>
        <taxon>Bacteria</taxon>
        <taxon>Pseudomonadati</taxon>
        <taxon>Pseudomonadota</taxon>
        <taxon>Alphaproteobacteria</taxon>
        <taxon>Hyphomicrobiales</taxon>
        <taxon>Rhizobiaceae</taxon>
        <taxon>Shinella</taxon>
    </lineage>
</organism>
<comment type="caution">
    <text evidence="1">The sequence shown here is derived from an EMBL/GenBank/DDBJ whole genome shotgun (WGS) entry which is preliminary data.</text>
</comment>
<keyword evidence="2" id="KW-1185">Reference proteome</keyword>
<evidence type="ECO:0000313" key="1">
    <source>
        <dbReference type="EMBL" id="GLR54335.1"/>
    </source>
</evidence>
<dbReference type="EMBL" id="BSOP01000050">
    <property type="protein sequence ID" value="GLR54335.1"/>
    <property type="molecule type" value="Genomic_DNA"/>
</dbReference>
<reference evidence="2" key="1">
    <citation type="journal article" date="2019" name="Int. J. Syst. Evol. Microbiol.">
        <title>The Global Catalogue of Microorganisms (GCM) 10K type strain sequencing project: providing services to taxonomists for standard genome sequencing and annotation.</title>
        <authorList>
            <consortium name="The Broad Institute Genomics Platform"/>
            <consortium name="The Broad Institute Genome Sequencing Center for Infectious Disease"/>
            <person name="Wu L."/>
            <person name="Ma J."/>
        </authorList>
    </citation>
    <scope>NUCLEOTIDE SEQUENCE [LARGE SCALE GENOMIC DNA]</scope>
    <source>
        <strain evidence="2">NBRC 102122</strain>
    </source>
</reference>
<evidence type="ECO:0000313" key="2">
    <source>
        <dbReference type="Proteomes" id="UP001156702"/>
    </source>
</evidence>
<sequence>MPRSLEEAPAAREDMNLIGARKGDHTAEIYVDEETIAIGPDDQIYGNWRSTPQAACEDKGRTVWFYRKQLGFSEVVLVCTSSAGMVSRFDISAE</sequence>
<proteinExistence type="predicted"/>
<name>A0ABQ5ZSJ5_9HYPH</name>
<accession>A0ABQ5ZSJ5</accession>
<dbReference type="Proteomes" id="UP001156702">
    <property type="component" value="Unassembled WGS sequence"/>
</dbReference>
<protein>
    <submittedName>
        <fullName evidence="1">Uncharacterized protein</fullName>
    </submittedName>
</protein>
<gene>
    <name evidence="1" type="ORF">GCM10007923_55520</name>
</gene>